<evidence type="ECO:0000313" key="2">
    <source>
        <dbReference type="EMBL" id="KDA03918.1"/>
    </source>
</evidence>
<evidence type="ECO:0000256" key="1">
    <source>
        <dbReference type="SAM" id="Phobius"/>
    </source>
</evidence>
<dbReference type="STRING" id="1280953.HOC_03543"/>
<protein>
    <submittedName>
        <fullName evidence="2">Small integral membrane protein</fullName>
    </submittedName>
</protein>
<accession>A0A059GBT9</accession>
<feature type="transmembrane region" description="Helical" evidence="1">
    <location>
        <begin position="102"/>
        <end position="122"/>
    </location>
</feature>
<dbReference type="PATRIC" id="fig|1280953.3.peg.718"/>
<gene>
    <name evidence="2" type="ORF">HOC_03543</name>
</gene>
<dbReference type="RefSeq" id="WP_035535895.1">
    <property type="nucleotide sequence ID" value="NZ_ARYL01000003.1"/>
</dbReference>
<keyword evidence="1" id="KW-1133">Transmembrane helix</keyword>
<dbReference type="Proteomes" id="UP000024942">
    <property type="component" value="Unassembled WGS sequence"/>
</dbReference>
<feature type="transmembrane region" description="Helical" evidence="1">
    <location>
        <begin position="60"/>
        <end position="82"/>
    </location>
</feature>
<reference evidence="2 3" key="1">
    <citation type="journal article" date="2014" name="Antonie Van Leeuwenhoek">
        <title>Hyphomonas beringensis sp. nov. and Hyphomonas chukchiensis sp. nov., isolated from surface seawater of the Bering Sea and Chukchi Sea.</title>
        <authorList>
            <person name="Li C."/>
            <person name="Lai Q."/>
            <person name="Li G."/>
            <person name="Dong C."/>
            <person name="Wang J."/>
            <person name="Liao Y."/>
            <person name="Shao Z."/>
        </authorList>
    </citation>
    <scope>NUCLEOTIDE SEQUENCE [LARGE SCALE GENOMIC DNA]</scope>
    <source>
        <strain evidence="2 3">SCH89</strain>
    </source>
</reference>
<dbReference type="EMBL" id="ARYL01000003">
    <property type="protein sequence ID" value="KDA03918.1"/>
    <property type="molecule type" value="Genomic_DNA"/>
</dbReference>
<evidence type="ECO:0000313" key="3">
    <source>
        <dbReference type="Proteomes" id="UP000024942"/>
    </source>
</evidence>
<dbReference type="OrthoDB" id="7618855at2"/>
<dbReference type="AlphaFoldDB" id="A0A059GBT9"/>
<organism evidence="2 3">
    <name type="scientific">Hyphomonas oceanitis SCH89</name>
    <dbReference type="NCBI Taxonomy" id="1280953"/>
    <lineage>
        <taxon>Bacteria</taxon>
        <taxon>Pseudomonadati</taxon>
        <taxon>Pseudomonadota</taxon>
        <taxon>Alphaproteobacteria</taxon>
        <taxon>Hyphomonadales</taxon>
        <taxon>Hyphomonadaceae</taxon>
        <taxon>Hyphomonas</taxon>
    </lineage>
</organism>
<feature type="transmembrane region" description="Helical" evidence="1">
    <location>
        <begin position="142"/>
        <end position="158"/>
    </location>
</feature>
<comment type="caution">
    <text evidence="2">The sequence shown here is derived from an EMBL/GenBank/DDBJ whole genome shotgun (WGS) entry which is preliminary data.</text>
</comment>
<sequence length="161" mass="16915">MLRIVKILLILSVAAWALIGALGNIIDWGGTTGAVAAATSMSTFDTVPASARATSNPAVILIGALLITTFKIGAGALCLLGAWHMWDARRGDAADFAKAKSLALTGCGVAMFMLFAGWIVIAETWFELWRSPVLLDPVLGSAFRYGGFIAVIALFVGAREE</sequence>
<name>A0A059GBT9_9PROT</name>
<keyword evidence="1" id="KW-0472">Membrane</keyword>
<dbReference type="Pfam" id="PF09933">
    <property type="entry name" value="DUF2165"/>
    <property type="match status" value="1"/>
</dbReference>
<proteinExistence type="predicted"/>
<dbReference type="InterPro" id="IPR018681">
    <property type="entry name" value="DUF2165_transmembrane"/>
</dbReference>
<dbReference type="eggNOG" id="COG5472">
    <property type="taxonomic scope" value="Bacteria"/>
</dbReference>
<keyword evidence="3" id="KW-1185">Reference proteome</keyword>
<keyword evidence="1" id="KW-0812">Transmembrane</keyword>